<organism evidence="1 2">
    <name type="scientific">Brachionus plicatilis</name>
    <name type="common">Marine rotifer</name>
    <name type="synonym">Brachionus muelleri</name>
    <dbReference type="NCBI Taxonomy" id="10195"/>
    <lineage>
        <taxon>Eukaryota</taxon>
        <taxon>Metazoa</taxon>
        <taxon>Spiralia</taxon>
        <taxon>Gnathifera</taxon>
        <taxon>Rotifera</taxon>
        <taxon>Eurotatoria</taxon>
        <taxon>Monogononta</taxon>
        <taxon>Pseudotrocha</taxon>
        <taxon>Ploima</taxon>
        <taxon>Brachionidae</taxon>
        <taxon>Brachionus</taxon>
    </lineage>
</organism>
<reference evidence="1 2" key="1">
    <citation type="journal article" date="2018" name="Sci. Rep.">
        <title>Genomic signatures of local adaptation to the degree of environmental predictability in rotifers.</title>
        <authorList>
            <person name="Franch-Gras L."/>
            <person name="Hahn C."/>
            <person name="Garcia-Roger E.M."/>
            <person name="Carmona M.J."/>
            <person name="Serra M."/>
            <person name="Gomez A."/>
        </authorList>
    </citation>
    <scope>NUCLEOTIDE SEQUENCE [LARGE SCALE GENOMIC DNA]</scope>
    <source>
        <strain evidence="1">HYR1</strain>
    </source>
</reference>
<proteinExistence type="predicted"/>
<dbReference type="EMBL" id="REGN01001795">
    <property type="protein sequence ID" value="RNA32458.1"/>
    <property type="molecule type" value="Genomic_DNA"/>
</dbReference>
<dbReference type="Proteomes" id="UP000276133">
    <property type="component" value="Unassembled WGS sequence"/>
</dbReference>
<name>A0A3M7SA58_BRAPC</name>
<gene>
    <name evidence="1" type="ORF">BpHYR1_004466</name>
</gene>
<comment type="caution">
    <text evidence="1">The sequence shown here is derived from an EMBL/GenBank/DDBJ whole genome shotgun (WGS) entry which is preliminary data.</text>
</comment>
<keyword evidence="2" id="KW-1185">Reference proteome</keyword>
<dbReference type="AlphaFoldDB" id="A0A3M7SA58"/>
<sequence>MSLCKNSKIKFLQKVQNLNLIVYPWMNLVKYHSKNSIKLNYAIMIIKKNLFVKNSCNISANMKCLKAGRKFFQLNQKANSLGFLYSNQIKHKPNILNLSCNLINNLA</sequence>
<evidence type="ECO:0000313" key="1">
    <source>
        <dbReference type="EMBL" id="RNA32458.1"/>
    </source>
</evidence>
<protein>
    <submittedName>
        <fullName evidence="1">Uncharacterized protein</fullName>
    </submittedName>
</protein>
<accession>A0A3M7SA58</accession>
<evidence type="ECO:0000313" key="2">
    <source>
        <dbReference type="Proteomes" id="UP000276133"/>
    </source>
</evidence>